<evidence type="ECO:0000313" key="3">
    <source>
        <dbReference type="Proteomes" id="UP001359485"/>
    </source>
</evidence>
<protein>
    <submittedName>
        <fullName evidence="2">Uncharacterized protein</fullName>
    </submittedName>
</protein>
<feature type="region of interest" description="Disordered" evidence="1">
    <location>
        <begin position="1"/>
        <end position="23"/>
    </location>
</feature>
<organism evidence="2 3">
    <name type="scientific">Polyplax serrata</name>
    <name type="common">Common mouse louse</name>
    <dbReference type="NCBI Taxonomy" id="468196"/>
    <lineage>
        <taxon>Eukaryota</taxon>
        <taxon>Metazoa</taxon>
        <taxon>Ecdysozoa</taxon>
        <taxon>Arthropoda</taxon>
        <taxon>Hexapoda</taxon>
        <taxon>Insecta</taxon>
        <taxon>Pterygota</taxon>
        <taxon>Neoptera</taxon>
        <taxon>Paraneoptera</taxon>
        <taxon>Psocodea</taxon>
        <taxon>Troctomorpha</taxon>
        <taxon>Phthiraptera</taxon>
        <taxon>Anoplura</taxon>
        <taxon>Polyplacidae</taxon>
        <taxon>Polyplax</taxon>
    </lineage>
</organism>
<reference evidence="2 3" key="1">
    <citation type="submission" date="2023-09" db="EMBL/GenBank/DDBJ databases">
        <title>Genomes of two closely related lineages of the louse Polyplax serrata with different host specificities.</title>
        <authorList>
            <person name="Martinu J."/>
            <person name="Tarabai H."/>
            <person name="Stefka J."/>
            <person name="Hypsa V."/>
        </authorList>
    </citation>
    <scope>NUCLEOTIDE SEQUENCE [LARGE SCALE GENOMIC DNA]</scope>
    <source>
        <strain evidence="2">98ZLc_SE</strain>
    </source>
</reference>
<feature type="compositionally biased region" description="Basic residues" evidence="1">
    <location>
        <begin position="158"/>
        <end position="169"/>
    </location>
</feature>
<comment type="caution">
    <text evidence="2">The sequence shown here is derived from an EMBL/GenBank/DDBJ whole genome shotgun (WGS) entry which is preliminary data.</text>
</comment>
<sequence>MHTVSQRFLIDGSSKSEKAGDSSKLSANIIEIMKHERVSPIPPQQMHTLKRVVVVKVISMVRNAEVLKSSDRAVTVNRRRNRRSHSMTIEELHKAPRVRSVPVTETRKEGQRCSEVLGGGRHLSDEDPRKVDGKAAAVVVTGYGEGERWNGRATGKAAIKRRKLRHRNGGKISRSEEGTGSRDE</sequence>
<evidence type="ECO:0000256" key="1">
    <source>
        <dbReference type="SAM" id="MobiDB-lite"/>
    </source>
</evidence>
<gene>
    <name evidence="2" type="ORF">RUM44_003568</name>
</gene>
<proteinExistence type="predicted"/>
<name>A0ABR1AGU6_POLSC</name>
<evidence type="ECO:0000313" key="2">
    <source>
        <dbReference type="EMBL" id="KAK6619186.1"/>
    </source>
</evidence>
<dbReference type="Proteomes" id="UP001359485">
    <property type="component" value="Unassembled WGS sequence"/>
</dbReference>
<feature type="region of interest" description="Disordered" evidence="1">
    <location>
        <begin position="97"/>
        <end position="130"/>
    </location>
</feature>
<feature type="region of interest" description="Disordered" evidence="1">
    <location>
        <begin position="146"/>
        <end position="184"/>
    </location>
</feature>
<keyword evidence="3" id="KW-1185">Reference proteome</keyword>
<accession>A0ABR1AGU6</accession>
<feature type="compositionally biased region" description="Basic and acidic residues" evidence="1">
    <location>
        <begin position="173"/>
        <end position="184"/>
    </location>
</feature>
<dbReference type="EMBL" id="JAWJWF010000049">
    <property type="protein sequence ID" value="KAK6619186.1"/>
    <property type="molecule type" value="Genomic_DNA"/>
</dbReference>